<sequence>MNIPFFPYYQGDSVISKESKREMLGMSMITYKFQVTIPKKVREKHKFKEGDTLAFVEEHGRIYLVKSTEV</sequence>
<dbReference type="GO" id="GO:0003677">
    <property type="term" value="F:DNA binding"/>
    <property type="evidence" value="ECO:0007669"/>
    <property type="project" value="InterPro"/>
</dbReference>
<evidence type="ECO:0000313" key="2">
    <source>
        <dbReference type="EMBL" id="SMH72660.1"/>
    </source>
</evidence>
<dbReference type="EMBL" id="LT841358">
    <property type="protein sequence ID" value="SMH72660.1"/>
    <property type="molecule type" value="Genomic_DNA"/>
</dbReference>
<gene>
    <name evidence="2" type="ORF">NCS_30500</name>
</gene>
<dbReference type="SMART" id="SM00966">
    <property type="entry name" value="SpoVT_AbrB"/>
    <property type="match status" value="1"/>
</dbReference>
<feature type="domain" description="SpoVT-AbrB" evidence="1">
    <location>
        <begin position="27"/>
        <end position="70"/>
    </location>
</feature>
<dbReference type="AlphaFoldDB" id="A0A2H1FIR5"/>
<dbReference type="Gene3D" id="2.10.260.10">
    <property type="match status" value="1"/>
</dbReference>
<dbReference type="OrthoDB" id="30861at2157"/>
<accession>A0A2H1FIR5</accession>
<dbReference type="InterPro" id="IPR007159">
    <property type="entry name" value="SpoVT-AbrB_dom"/>
</dbReference>
<proteinExistence type="predicted"/>
<dbReference type="SUPFAM" id="SSF89447">
    <property type="entry name" value="AbrB/MazE/MraZ-like"/>
    <property type="match status" value="1"/>
</dbReference>
<keyword evidence="3" id="KW-1185">Reference proteome</keyword>
<dbReference type="InterPro" id="IPR037914">
    <property type="entry name" value="SpoVT-AbrB_sf"/>
</dbReference>
<name>A0A2H1FIR5_9ARCH</name>
<protein>
    <submittedName>
        <fullName evidence="2">Transcriptional regulator, AbrB family (Modular protein)</fullName>
    </submittedName>
</protein>
<organism evidence="2 3">
    <name type="scientific">Candidatus Nitrosotalea okcheonensis</name>
    <dbReference type="NCBI Taxonomy" id="1903276"/>
    <lineage>
        <taxon>Archaea</taxon>
        <taxon>Nitrososphaerota</taxon>
        <taxon>Nitrososphaeria</taxon>
        <taxon>Nitrosotaleales</taxon>
        <taxon>Nitrosotaleaceae</taxon>
        <taxon>Nitrosotalea</taxon>
    </lineage>
</organism>
<dbReference type="RefSeq" id="WP_157928391.1">
    <property type="nucleotide sequence ID" value="NZ_LT841358.1"/>
</dbReference>
<evidence type="ECO:0000313" key="3">
    <source>
        <dbReference type="Proteomes" id="UP000230607"/>
    </source>
</evidence>
<evidence type="ECO:0000259" key="1">
    <source>
        <dbReference type="SMART" id="SM00966"/>
    </source>
</evidence>
<reference evidence="3" key="1">
    <citation type="submission" date="2017-03" db="EMBL/GenBank/DDBJ databases">
        <authorList>
            <person name="Herbold C."/>
        </authorList>
    </citation>
    <scope>NUCLEOTIDE SEQUENCE [LARGE SCALE GENOMIC DNA]</scope>
</reference>
<dbReference type="NCBIfam" id="TIGR01439">
    <property type="entry name" value="lp_hng_hel_AbrB"/>
    <property type="match status" value="1"/>
</dbReference>
<dbReference type="Proteomes" id="UP000230607">
    <property type="component" value="Chromosome 1"/>
</dbReference>
<dbReference type="Pfam" id="PF04014">
    <property type="entry name" value="MazE_antitoxin"/>
    <property type="match status" value="1"/>
</dbReference>